<dbReference type="AlphaFoldDB" id="A0A0D2FC14"/>
<feature type="domain" description="DUF7924" evidence="2">
    <location>
        <begin position="129"/>
        <end position="329"/>
    </location>
</feature>
<protein>
    <recommendedName>
        <fullName evidence="2">DUF7924 domain-containing protein</fullName>
    </recommendedName>
</protein>
<name>A0A0D2FC14_9EURO</name>
<dbReference type="RefSeq" id="XP_013266793.1">
    <property type="nucleotide sequence ID" value="XM_013411339.1"/>
</dbReference>
<dbReference type="OrthoDB" id="5377772at2759"/>
<dbReference type="InterPro" id="IPR057684">
    <property type="entry name" value="DUF7924"/>
</dbReference>
<dbReference type="GeneID" id="25299140"/>
<sequence length="359" mass="40901">MPEATLSTLPNTPTTIDDDSNSFPDRFNIRLSSEDLRVRRIRLTAKEDPNFQKLIPKLKPQPQNWPLATQQDLRNLVSRFLQASQNAAEFSSTLDQFVDEFRTWQHTQGMSPISNGEFNATRASCRPGIKVEIRRLIIPSIINICHIPKIFTFGLEKEWKIDKNYRLPSTGREDVIAPPKPDIAISFPFDAFDAPSNRGWPSPYPTDLDYCLSPNEENGGCFPFFFCEAGDGTPNEEAACHANLYSASQALYNIFQWMDRAGQRDVFLQRVRVFSMVIARSTIDVRVHRADVQHGQLCFSFDEVFSCNNYTKDDAYQVYRNILEIYGKGVLLKILQAAFQKVSAKERLLVQREGGDEGT</sequence>
<evidence type="ECO:0000313" key="3">
    <source>
        <dbReference type="EMBL" id="KIW99656.1"/>
    </source>
</evidence>
<evidence type="ECO:0000259" key="2">
    <source>
        <dbReference type="Pfam" id="PF25545"/>
    </source>
</evidence>
<dbReference type="Proteomes" id="UP000053617">
    <property type="component" value="Unassembled WGS sequence"/>
</dbReference>
<dbReference type="VEuPathDB" id="FungiDB:Z518_11069"/>
<keyword evidence="4" id="KW-1185">Reference proteome</keyword>
<accession>A0A0D2FC14</accession>
<reference evidence="3 4" key="1">
    <citation type="submission" date="2015-01" db="EMBL/GenBank/DDBJ databases">
        <title>The Genome Sequence of Rhinocladiella mackenzie CBS 650.93.</title>
        <authorList>
            <consortium name="The Broad Institute Genomics Platform"/>
            <person name="Cuomo C."/>
            <person name="de Hoog S."/>
            <person name="Gorbushina A."/>
            <person name="Stielow B."/>
            <person name="Teixiera M."/>
            <person name="Abouelleil A."/>
            <person name="Chapman S.B."/>
            <person name="Priest M."/>
            <person name="Young S.K."/>
            <person name="Wortman J."/>
            <person name="Nusbaum C."/>
            <person name="Birren B."/>
        </authorList>
    </citation>
    <scope>NUCLEOTIDE SEQUENCE [LARGE SCALE GENOMIC DNA]</scope>
    <source>
        <strain evidence="3 4">CBS 650.93</strain>
    </source>
</reference>
<organism evidence="3 4">
    <name type="scientific">Rhinocladiella mackenziei CBS 650.93</name>
    <dbReference type="NCBI Taxonomy" id="1442369"/>
    <lineage>
        <taxon>Eukaryota</taxon>
        <taxon>Fungi</taxon>
        <taxon>Dikarya</taxon>
        <taxon>Ascomycota</taxon>
        <taxon>Pezizomycotina</taxon>
        <taxon>Eurotiomycetes</taxon>
        <taxon>Chaetothyriomycetidae</taxon>
        <taxon>Chaetothyriales</taxon>
        <taxon>Herpotrichiellaceae</taxon>
        <taxon>Rhinocladiella</taxon>
    </lineage>
</organism>
<dbReference type="Pfam" id="PF25545">
    <property type="entry name" value="DUF7924"/>
    <property type="match status" value="1"/>
</dbReference>
<dbReference type="HOGENOM" id="CLU_771948_0_0_1"/>
<evidence type="ECO:0000256" key="1">
    <source>
        <dbReference type="SAM" id="MobiDB-lite"/>
    </source>
</evidence>
<feature type="region of interest" description="Disordered" evidence="1">
    <location>
        <begin position="1"/>
        <end position="21"/>
    </location>
</feature>
<evidence type="ECO:0000313" key="4">
    <source>
        <dbReference type="Proteomes" id="UP000053617"/>
    </source>
</evidence>
<feature type="compositionally biased region" description="Polar residues" evidence="1">
    <location>
        <begin position="1"/>
        <end position="15"/>
    </location>
</feature>
<proteinExistence type="predicted"/>
<gene>
    <name evidence="3" type="ORF">Z518_11069</name>
</gene>
<dbReference type="EMBL" id="KN847485">
    <property type="protein sequence ID" value="KIW99656.1"/>
    <property type="molecule type" value="Genomic_DNA"/>
</dbReference>